<dbReference type="OrthoDB" id="2673757at2759"/>
<dbReference type="AlphaFoldDB" id="A0A4Z0A3T6"/>
<accession>A0A4Z0A3T6</accession>
<sequence>MSHVKLAFIAIRKDCEQAVYATLLSLRETCPLLENMNISEHGPGWHLTLLLSVFSTITNVELSCAIPGDTLICLSRMANLRALKGTLDPTDPFMSSTTVPLDFASLQHLHWTVCDLSEAAALLHRLQPLGHTREFQSLTFERNNCDIDSDVLKLFLNTLISTCSTQTLSTLALKDGGVPDMMGGEDDCSALGTASADLRPLFQFGCIEVLRLERLPVMLDDAFIAAAATTWPHLRVLHLWSRMPWGCAITPARLLPFARKSRRLEKLEVEIGSWPDPIQPPPYGSADTGRRDVPLSVYIRHSVMENVVERTARLDFIRGIFPNADVACECEELIW</sequence>
<dbReference type="EMBL" id="SFCI01000352">
    <property type="protein sequence ID" value="TFY80358.1"/>
    <property type="molecule type" value="Genomic_DNA"/>
</dbReference>
<proteinExistence type="predicted"/>
<dbReference type="Proteomes" id="UP000298061">
    <property type="component" value="Unassembled WGS sequence"/>
</dbReference>
<evidence type="ECO:0008006" key="3">
    <source>
        <dbReference type="Google" id="ProtNLM"/>
    </source>
</evidence>
<evidence type="ECO:0000313" key="1">
    <source>
        <dbReference type="EMBL" id="TFY80358.1"/>
    </source>
</evidence>
<evidence type="ECO:0000313" key="2">
    <source>
        <dbReference type="Proteomes" id="UP000298061"/>
    </source>
</evidence>
<comment type="caution">
    <text evidence="1">The sequence shown here is derived from an EMBL/GenBank/DDBJ whole genome shotgun (WGS) entry which is preliminary data.</text>
</comment>
<protein>
    <recommendedName>
        <fullName evidence="3">F-box domain-containing protein</fullName>
    </recommendedName>
</protein>
<organism evidence="1 2">
    <name type="scientific">Hericium alpestre</name>
    <dbReference type="NCBI Taxonomy" id="135208"/>
    <lineage>
        <taxon>Eukaryota</taxon>
        <taxon>Fungi</taxon>
        <taxon>Dikarya</taxon>
        <taxon>Basidiomycota</taxon>
        <taxon>Agaricomycotina</taxon>
        <taxon>Agaricomycetes</taxon>
        <taxon>Russulales</taxon>
        <taxon>Hericiaceae</taxon>
        <taxon>Hericium</taxon>
    </lineage>
</organism>
<name>A0A4Z0A3T6_9AGAM</name>
<gene>
    <name evidence="1" type="ORF">EWM64_g3661</name>
</gene>
<keyword evidence="2" id="KW-1185">Reference proteome</keyword>
<reference evidence="1 2" key="1">
    <citation type="submission" date="2019-02" db="EMBL/GenBank/DDBJ databases">
        <title>Genome sequencing of the rare red list fungi Hericium alpestre (H. flagellum).</title>
        <authorList>
            <person name="Buettner E."/>
            <person name="Kellner H."/>
        </authorList>
    </citation>
    <scope>NUCLEOTIDE SEQUENCE [LARGE SCALE GENOMIC DNA]</scope>
    <source>
        <strain evidence="1 2">DSM 108284</strain>
    </source>
</reference>